<evidence type="ECO:0000256" key="5">
    <source>
        <dbReference type="ARBA" id="ARBA00023136"/>
    </source>
</evidence>
<dbReference type="AlphaFoldDB" id="A0A0W8G3W7"/>
<comment type="subcellular location">
    <subcellularLocation>
        <location evidence="1">Cell membrane</location>
        <topology evidence="1">Multi-pass membrane protein</topology>
    </subcellularLocation>
</comment>
<feature type="transmembrane region" description="Helical" evidence="6">
    <location>
        <begin position="6"/>
        <end position="23"/>
    </location>
</feature>
<accession>A0A0W8G3W7</accession>
<keyword evidence="2" id="KW-1003">Cell membrane</keyword>
<keyword evidence="5 6" id="KW-0472">Membrane</keyword>
<dbReference type="InterPro" id="IPR038730">
    <property type="entry name" value="HyfE-like"/>
</dbReference>
<evidence type="ECO:0000256" key="2">
    <source>
        <dbReference type="ARBA" id="ARBA00022475"/>
    </source>
</evidence>
<evidence type="ECO:0000256" key="1">
    <source>
        <dbReference type="ARBA" id="ARBA00004651"/>
    </source>
</evidence>
<feature type="transmembrane region" description="Helical" evidence="6">
    <location>
        <begin position="30"/>
        <end position="48"/>
    </location>
</feature>
<evidence type="ECO:0000256" key="4">
    <source>
        <dbReference type="ARBA" id="ARBA00022989"/>
    </source>
</evidence>
<keyword evidence="4 6" id="KW-1133">Transmembrane helix</keyword>
<proteinExistence type="predicted"/>
<protein>
    <submittedName>
        <fullName evidence="7">Hydrogenase-4 component e</fullName>
    </submittedName>
</protein>
<feature type="transmembrane region" description="Helical" evidence="6">
    <location>
        <begin position="97"/>
        <end position="114"/>
    </location>
</feature>
<evidence type="ECO:0000256" key="3">
    <source>
        <dbReference type="ARBA" id="ARBA00022692"/>
    </source>
</evidence>
<sequence length="214" mass="23049">MDMISLAHTAVVPVILANLALLASSRLVTCIRLVALQGAVISVTPLIFETGPLSVHTAVLCAVALSLKGLVFPWLLHRTLRRVVVRHEIEPYLGYPLSILLGILGLLASLWLAARLGVPEASSRSFAAAFATILTGLLLIVTRKKAFTQVMGYLAAENGIFLLTAVLAPGGPLFIELTILLDVFVAVFVMGIAIHHINRQFDSIDTDRFCSLKD</sequence>
<keyword evidence="3 6" id="KW-0812">Transmembrane</keyword>
<dbReference type="GO" id="GO:0005886">
    <property type="term" value="C:plasma membrane"/>
    <property type="evidence" value="ECO:0007669"/>
    <property type="project" value="UniProtKB-SubCell"/>
</dbReference>
<dbReference type="PANTHER" id="PTHR38601:SF1">
    <property type="entry name" value="HYDROGENASE-4 COMPONENT E"/>
    <property type="match status" value="1"/>
</dbReference>
<comment type="caution">
    <text evidence="7">The sequence shown here is derived from an EMBL/GenBank/DDBJ whole genome shotgun (WGS) entry which is preliminary data.</text>
</comment>
<dbReference type="EMBL" id="LNQE01000293">
    <property type="protein sequence ID" value="KUG27745.1"/>
    <property type="molecule type" value="Genomic_DNA"/>
</dbReference>
<reference evidence="7" key="1">
    <citation type="journal article" date="2015" name="Proc. Natl. Acad. Sci. U.S.A.">
        <title>Networks of energetic and metabolic interactions define dynamics in microbial communities.</title>
        <authorList>
            <person name="Embree M."/>
            <person name="Liu J.K."/>
            <person name="Al-Bassam M.M."/>
            <person name="Zengler K."/>
        </authorList>
    </citation>
    <scope>NUCLEOTIDE SEQUENCE</scope>
</reference>
<evidence type="ECO:0000313" key="7">
    <source>
        <dbReference type="EMBL" id="KUG27745.1"/>
    </source>
</evidence>
<feature type="transmembrane region" description="Helical" evidence="6">
    <location>
        <begin position="54"/>
        <end position="76"/>
    </location>
</feature>
<feature type="transmembrane region" description="Helical" evidence="6">
    <location>
        <begin position="126"/>
        <end position="143"/>
    </location>
</feature>
<feature type="transmembrane region" description="Helical" evidence="6">
    <location>
        <begin position="174"/>
        <end position="194"/>
    </location>
</feature>
<organism evidence="7">
    <name type="scientific">hydrocarbon metagenome</name>
    <dbReference type="NCBI Taxonomy" id="938273"/>
    <lineage>
        <taxon>unclassified sequences</taxon>
        <taxon>metagenomes</taxon>
        <taxon>ecological metagenomes</taxon>
    </lineage>
</organism>
<feature type="transmembrane region" description="Helical" evidence="6">
    <location>
        <begin position="150"/>
        <end position="168"/>
    </location>
</feature>
<name>A0A0W8G3W7_9ZZZZ</name>
<evidence type="ECO:0000256" key="6">
    <source>
        <dbReference type="SAM" id="Phobius"/>
    </source>
</evidence>
<dbReference type="PANTHER" id="PTHR38601">
    <property type="entry name" value="HYDROGENASE-4 COMPONENT E"/>
    <property type="match status" value="1"/>
</dbReference>
<gene>
    <name evidence="7" type="ORF">ASZ90_002412</name>
</gene>